<protein>
    <submittedName>
        <fullName evidence="2">Uncharacterized protein</fullName>
    </submittedName>
</protein>
<dbReference type="Proteomes" id="UP000663844">
    <property type="component" value="Unassembled WGS sequence"/>
</dbReference>
<name>A0A820GR80_9BILA</name>
<gene>
    <name evidence="2" type="ORF">OXD698_LOCUS45219</name>
</gene>
<organism evidence="2 3">
    <name type="scientific">Adineta steineri</name>
    <dbReference type="NCBI Taxonomy" id="433720"/>
    <lineage>
        <taxon>Eukaryota</taxon>
        <taxon>Metazoa</taxon>
        <taxon>Spiralia</taxon>
        <taxon>Gnathifera</taxon>
        <taxon>Rotifera</taxon>
        <taxon>Eurotatoria</taxon>
        <taxon>Bdelloidea</taxon>
        <taxon>Adinetida</taxon>
        <taxon>Adinetidae</taxon>
        <taxon>Adineta</taxon>
    </lineage>
</organism>
<sequence length="132" mass="15486">MKLLTNDKAKTLSSFTRIFHKLYHTIGSFNSWLIGLSILCLLCTTLFSFIESWTIFFYLTLTPYLIILSWSLPLTRIGSWKAITSIIHRLSGWEKLHDVESFEHFPRKIDQYLNALNPLYISQQNNIKSENQ</sequence>
<feature type="transmembrane region" description="Helical" evidence="1">
    <location>
        <begin position="29"/>
        <end position="49"/>
    </location>
</feature>
<accession>A0A820GR80</accession>
<keyword evidence="1" id="KW-0472">Membrane</keyword>
<evidence type="ECO:0000256" key="1">
    <source>
        <dbReference type="SAM" id="Phobius"/>
    </source>
</evidence>
<proteinExistence type="predicted"/>
<keyword evidence="1" id="KW-0812">Transmembrane</keyword>
<reference evidence="2" key="1">
    <citation type="submission" date="2021-02" db="EMBL/GenBank/DDBJ databases">
        <authorList>
            <person name="Nowell W R."/>
        </authorList>
    </citation>
    <scope>NUCLEOTIDE SEQUENCE</scope>
</reference>
<comment type="caution">
    <text evidence="2">The sequence shown here is derived from an EMBL/GenBank/DDBJ whole genome shotgun (WGS) entry which is preliminary data.</text>
</comment>
<evidence type="ECO:0000313" key="3">
    <source>
        <dbReference type="Proteomes" id="UP000663844"/>
    </source>
</evidence>
<dbReference type="AlphaFoldDB" id="A0A820GR80"/>
<evidence type="ECO:0000313" key="2">
    <source>
        <dbReference type="EMBL" id="CAF4283950.1"/>
    </source>
</evidence>
<dbReference type="EMBL" id="CAJOAZ010014721">
    <property type="protein sequence ID" value="CAF4283950.1"/>
    <property type="molecule type" value="Genomic_DNA"/>
</dbReference>
<keyword evidence="1" id="KW-1133">Transmembrane helix</keyword>
<feature type="transmembrane region" description="Helical" evidence="1">
    <location>
        <begin position="55"/>
        <end position="74"/>
    </location>
</feature>